<comment type="caution">
    <text evidence="2">The sequence shown here is derived from an EMBL/GenBank/DDBJ whole genome shotgun (WGS) entry which is preliminary data.</text>
</comment>
<dbReference type="Pfam" id="PF01609">
    <property type="entry name" value="DDE_Tnp_1"/>
    <property type="match status" value="1"/>
</dbReference>
<gene>
    <name evidence="2" type="ORF">BV61_02955</name>
</gene>
<dbReference type="GO" id="GO:0004803">
    <property type="term" value="F:transposase activity"/>
    <property type="evidence" value="ECO:0007669"/>
    <property type="project" value="InterPro"/>
</dbReference>
<accession>A0A1T1D0Q2</accession>
<name>A0A1T1D0Q2_9SYNE</name>
<dbReference type="Proteomes" id="UP000242636">
    <property type="component" value="Unassembled WGS sequence"/>
</dbReference>
<sequence length="71" mass="7831">MHIGVDKDSGLIHWVSTTDANVHDVSVAAELLHGEERVVHVDAGYQGLEKREETAGQDMECRIAMRVEQGC</sequence>
<dbReference type="GO" id="GO:0003677">
    <property type="term" value="F:DNA binding"/>
    <property type="evidence" value="ECO:0007669"/>
    <property type="project" value="InterPro"/>
</dbReference>
<organism evidence="2 3">
    <name type="scientific">Candidatus Synechococcus spongiarum LMB bulk15M</name>
    <dbReference type="NCBI Taxonomy" id="1943582"/>
    <lineage>
        <taxon>Bacteria</taxon>
        <taxon>Bacillati</taxon>
        <taxon>Cyanobacteriota</taxon>
        <taxon>Cyanophyceae</taxon>
        <taxon>Synechococcales</taxon>
        <taxon>Synechococcaceae</taxon>
        <taxon>Synechococcus</taxon>
    </lineage>
</organism>
<feature type="domain" description="Transposase IS4-like" evidence="1">
    <location>
        <begin position="1"/>
        <end position="59"/>
    </location>
</feature>
<protein>
    <recommendedName>
        <fullName evidence="1">Transposase IS4-like domain-containing protein</fullName>
    </recommendedName>
</protein>
<evidence type="ECO:0000259" key="1">
    <source>
        <dbReference type="Pfam" id="PF01609"/>
    </source>
</evidence>
<proteinExistence type="predicted"/>
<reference evidence="2 3" key="1">
    <citation type="submission" date="2017-02" db="EMBL/GenBank/DDBJ databases">
        <title>Draft Genome Sequences of 'Candidatus Synechococcus spongiarum', Cyanobacterial Symbionts of the Mediterranean Sponge Aplysina aerophoba from two locations.</title>
        <authorList>
            <person name="Slaby B.M."/>
            <person name="Hentschel U."/>
        </authorList>
    </citation>
    <scope>NUCLEOTIDE SEQUENCE [LARGE SCALE GENOMIC DNA]</scope>
    <source>
        <strain evidence="2">LMB bulk15M</strain>
    </source>
</reference>
<dbReference type="PANTHER" id="PTHR35604:SF2">
    <property type="entry name" value="TRANSPOSASE INSH FOR INSERTION SEQUENCE ELEMENT IS5A-RELATED"/>
    <property type="match status" value="1"/>
</dbReference>
<dbReference type="AlphaFoldDB" id="A0A1T1D0Q2"/>
<dbReference type="GO" id="GO:0006313">
    <property type="term" value="P:DNA transposition"/>
    <property type="evidence" value="ECO:0007669"/>
    <property type="project" value="InterPro"/>
</dbReference>
<dbReference type="EMBL" id="MWLD01000037">
    <property type="protein sequence ID" value="OOV34394.1"/>
    <property type="molecule type" value="Genomic_DNA"/>
</dbReference>
<dbReference type="PANTHER" id="PTHR35604">
    <property type="entry name" value="TRANSPOSASE INSH FOR INSERTION SEQUENCE ELEMENT IS5A-RELATED"/>
    <property type="match status" value="1"/>
</dbReference>
<evidence type="ECO:0000313" key="3">
    <source>
        <dbReference type="Proteomes" id="UP000242636"/>
    </source>
</evidence>
<dbReference type="InterPro" id="IPR002559">
    <property type="entry name" value="Transposase_11"/>
</dbReference>
<keyword evidence="3" id="KW-1185">Reference proteome</keyword>
<evidence type="ECO:0000313" key="2">
    <source>
        <dbReference type="EMBL" id="OOV34394.1"/>
    </source>
</evidence>